<dbReference type="Pfam" id="PF07238">
    <property type="entry name" value="PilZ"/>
    <property type="match status" value="1"/>
</dbReference>
<dbReference type="GO" id="GO:0035438">
    <property type="term" value="F:cyclic-di-GMP binding"/>
    <property type="evidence" value="ECO:0007669"/>
    <property type="project" value="InterPro"/>
</dbReference>
<keyword evidence="4" id="KW-1185">Reference proteome</keyword>
<evidence type="ECO:0000259" key="2">
    <source>
        <dbReference type="Pfam" id="PF07238"/>
    </source>
</evidence>
<keyword evidence="1" id="KW-0175">Coiled coil</keyword>
<dbReference type="SUPFAM" id="SSF141371">
    <property type="entry name" value="PilZ domain-like"/>
    <property type="match status" value="1"/>
</dbReference>
<dbReference type="EMBL" id="QUMO01000005">
    <property type="protein sequence ID" value="REF84142.1"/>
    <property type="molecule type" value="Genomic_DNA"/>
</dbReference>
<dbReference type="RefSeq" id="WP_165204344.1">
    <property type="nucleotide sequence ID" value="NZ_QUMO01000005.1"/>
</dbReference>
<evidence type="ECO:0000313" key="4">
    <source>
        <dbReference type="Proteomes" id="UP000256900"/>
    </source>
</evidence>
<name>A0A3D9YTC7_9HYPH</name>
<organism evidence="3 4">
    <name type="scientific">Methylovirgula ligni</name>
    <dbReference type="NCBI Taxonomy" id="569860"/>
    <lineage>
        <taxon>Bacteria</taxon>
        <taxon>Pseudomonadati</taxon>
        <taxon>Pseudomonadota</taxon>
        <taxon>Alphaproteobacteria</taxon>
        <taxon>Hyphomicrobiales</taxon>
        <taxon>Beijerinckiaceae</taxon>
        <taxon>Methylovirgula</taxon>
    </lineage>
</organism>
<feature type="domain" description="PilZ" evidence="2">
    <location>
        <begin position="5"/>
        <end position="88"/>
    </location>
</feature>
<protein>
    <submittedName>
        <fullName evidence="3">PilZ domain-containing protein</fullName>
    </submittedName>
</protein>
<evidence type="ECO:0000313" key="3">
    <source>
        <dbReference type="EMBL" id="REF84142.1"/>
    </source>
</evidence>
<comment type="caution">
    <text evidence="3">The sequence shown here is derived from an EMBL/GenBank/DDBJ whole genome shotgun (WGS) entry which is preliminary data.</text>
</comment>
<feature type="coiled-coil region" evidence="1">
    <location>
        <begin position="98"/>
        <end position="132"/>
    </location>
</feature>
<proteinExistence type="predicted"/>
<dbReference type="InterPro" id="IPR009875">
    <property type="entry name" value="PilZ_domain"/>
</dbReference>
<evidence type="ECO:0000256" key="1">
    <source>
        <dbReference type="SAM" id="Coils"/>
    </source>
</evidence>
<sequence>MQHELRSTERIRSFLRAQITYNNRMTTIDCIIKNYSVGGARIALSDTLAVPSEFDVFVPAKQRSHHARLVWRDKDSIGVSFIDAAQQSAEKPIASHAGAEAAARLRDLEAQNVELKRRVQELSKRLEDLGQDPTIAA</sequence>
<dbReference type="Gene3D" id="2.40.10.220">
    <property type="entry name" value="predicted glycosyltransferase like domains"/>
    <property type="match status" value="1"/>
</dbReference>
<gene>
    <name evidence="3" type="ORF">DES32_2988</name>
</gene>
<accession>A0A3D9YTC7</accession>
<dbReference type="AlphaFoldDB" id="A0A3D9YTC7"/>
<reference evidence="3 4" key="1">
    <citation type="submission" date="2018-08" db="EMBL/GenBank/DDBJ databases">
        <title>Genomic Encyclopedia of Type Strains, Phase IV (KMG-IV): sequencing the most valuable type-strain genomes for metagenomic binning, comparative biology and taxonomic classification.</title>
        <authorList>
            <person name="Goeker M."/>
        </authorList>
    </citation>
    <scope>NUCLEOTIDE SEQUENCE [LARGE SCALE GENOMIC DNA]</scope>
    <source>
        <strain evidence="3 4">BW863</strain>
    </source>
</reference>
<dbReference type="Proteomes" id="UP000256900">
    <property type="component" value="Unassembled WGS sequence"/>
</dbReference>